<dbReference type="Proteomes" id="UP001597180">
    <property type="component" value="Unassembled WGS sequence"/>
</dbReference>
<feature type="domain" description="Glycosyltransferase subfamily 4-like N-terminal" evidence="2">
    <location>
        <begin position="19"/>
        <end position="171"/>
    </location>
</feature>
<dbReference type="Pfam" id="PF00534">
    <property type="entry name" value="Glycos_transf_1"/>
    <property type="match status" value="1"/>
</dbReference>
<dbReference type="CDD" id="cd03808">
    <property type="entry name" value="GT4_CapM-like"/>
    <property type="match status" value="1"/>
</dbReference>
<dbReference type="RefSeq" id="WP_345587738.1">
    <property type="nucleotide sequence ID" value="NZ_BAABJG010000013.1"/>
</dbReference>
<dbReference type="Gene3D" id="3.40.50.2000">
    <property type="entry name" value="Glycogen Phosphorylase B"/>
    <property type="match status" value="2"/>
</dbReference>
<reference evidence="4" key="1">
    <citation type="journal article" date="2019" name="Int. J. Syst. Evol. Microbiol.">
        <title>The Global Catalogue of Microorganisms (GCM) 10K type strain sequencing project: providing services to taxonomists for standard genome sequencing and annotation.</title>
        <authorList>
            <consortium name="The Broad Institute Genomics Platform"/>
            <consortium name="The Broad Institute Genome Sequencing Center for Infectious Disease"/>
            <person name="Wu L."/>
            <person name="Ma J."/>
        </authorList>
    </citation>
    <scope>NUCLEOTIDE SEQUENCE [LARGE SCALE GENOMIC DNA]</scope>
    <source>
        <strain evidence="4">CCUG 53270</strain>
    </source>
</reference>
<name>A0ABW3UXG4_9BACL</name>
<comment type="caution">
    <text evidence="3">The sequence shown here is derived from an EMBL/GenBank/DDBJ whole genome shotgun (WGS) entry which is preliminary data.</text>
</comment>
<protein>
    <submittedName>
        <fullName evidence="3">Glycosyltransferase family 4 protein</fullName>
    </submittedName>
</protein>
<organism evidence="3 4">
    <name type="scientific">Paenibacillus vulneris</name>
    <dbReference type="NCBI Taxonomy" id="1133364"/>
    <lineage>
        <taxon>Bacteria</taxon>
        <taxon>Bacillati</taxon>
        <taxon>Bacillota</taxon>
        <taxon>Bacilli</taxon>
        <taxon>Bacillales</taxon>
        <taxon>Paenibacillaceae</taxon>
        <taxon>Paenibacillus</taxon>
    </lineage>
</organism>
<evidence type="ECO:0000259" key="2">
    <source>
        <dbReference type="Pfam" id="PF13579"/>
    </source>
</evidence>
<accession>A0ABW3UXG4</accession>
<dbReference type="PANTHER" id="PTHR12526">
    <property type="entry name" value="GLYCOSYLTRANSFERASE"/>
    <property type="match status" value="1"/>
</dbReference>
<keyword evidence="4" id="KW-1185">Reference proteome</keyword>
<dbReference type="InterPro" id="IPR028098">
    <property type="entry name" value="Glyco_trans_4-like_N"/>
</dbReference>
<evidence type="ECO:0000259" key="1">
    <source>
        <dbReference type="Pfam" id="PF00534"/>
    </source>
</evidence>
<gene>
    <name evidence="3" type="ORF">ACFQ4B_35520</name>
</gene>
<feature type="domain" description="Glycosyl transferase family 1" evidence="1">
    <location>
        <begin position="193"/>
        <end position="345"/>
    </location>
</feature>
<dbReference type="InterPro" id="IPR001296">
    <property type="entry name" value="Glyco_trans_1"/>
</dbReference>
<sequence>MAKVLFVVPYAKYYLNFSRDLLESLVRDGHSVTALAPDTIAGDTLAAIGVKFVRVPIRNTGLNPLYDLRSILHLVRIIGDEDPDIISCYSIKPVFYGSLAARLANKGRVFVNITGLGYMFMERTWKQRMLMPIVKTLYRQAFRHCEGAFFENEDDLQLFTNIHFIQREKATIVNGVGVNLTSFRKPSGRTGKAPVTFILIARIIKAKGIYEYIEAARILKRKYPDIGIKLLGPFDVNPTAIREDQMTEWINEQVVDYLGETRDVRPHLNSSDVFVLPSYYREGTPKSILEAMSMGMPVITTNTPGCKETVIQEYNGFLVPVKNAAALAEAMERFILEPGLIERMGACSRDIAEQKYDVHKVNSRIRSVMQI</sequence>
<dbReference type="SUPFAM" id="SSF53756">
    <property type="entry name" value="UDP-Glycosyltransferase/glycogen phosphorylase"/>
    <property type="match status" value="1"/>
</dbReference>
<dbReference type="PANTHER" id="PTHR12526:SF638">
    <property type="entry name" value="SPORE COAT PROTEIN SA"/>
    <property type="match status" value="1"/>
</dbReference>
<evidence type="ECO:0000313" key="3">
    <source>
        <dbReference type="EMBL" id="MFD1225403.1"/>
    </source>
</evidence>
<evidence type="ECO:0000313" key="4">
    <source>
        <dbReference type="Proteomes" id="UP001597180"/>
    </source>
</evidence>
<proteinExistence type="predicted"/>
<dbReference type="EMBL" id="JBHTLU010000059">
    <property type="protein sequence ID" value="MFD1225403.1"/>
    <property type="molecule type" value="Genomic_DNA"/>
</dbReference>
<dbReference type="Pfam" id="PF13579">
    <property type="entry name" value="Glyco_trans_4_4"/>
    <property type="match status" value="1"/>
</dbReference>